<evidence type="ECO:0000313" key="9">
    <source>
        <dbReference type="Proteomes" id="UP000031419"/>
    </source>
</evidence>
<reference evidence="8 9" key="1">
    <citation type="submission" date="2014-06" db="EMBL/GenBank/DDBJ databases">
        <title>Saccharopolyspora rectivirgula DSM-43113 Genome sequencing.</title>
        <authorList>
            <person name="Barrera C."/>
            <person name="Millon L."/>
            <person name="Rognon B."/>
            <person name="Zaugg C."/>
            <person name="Monod M."/>
        </authorList>
    </citation>
    <scope>NUCLEOTIDE SEQUENCE [LARGE SCALE GENOMIC DNA]</scope>
    <source>
        <strain evidence="8 9">DSM 43113</strain>
    </source>
</reference>
<dbReference type="GO" id="GO:0046872">
    <property type="term" value="F:metal ion binding"/>
    <property type="evidence" value="ECO:0007669"/>
    <property type="project" value="UniProtKB-KW"/>
</dbReference>
<evidence type="ECO:0000256" key="4">
    <source>
        <dbReference type="ARBA" id="ARBA00022801"/>
    </source>
</evidence>
<evidence type="ECO:0000256" key="1">
    <source>
        <dbReference type="ARBA" id="ARBA00001936"/>
    </source>
</evidence>
<keyword evidence="6" id="KW-0464">Manganese</keyword>
<dbReference type="PANTHER" id="PTHR12992:SF11">
    <property type="entry name" value="MITOCHONDRIAL COENZYME A DIPHOSPHATASE NUDT8"/>
    <property type="match status" value="1"/>
</dbReference>
<comment type="cofactor">
    <cofactor evidence="1">
        <name>Mn(2+)</name>
        <dbReference type="ChEBI" id="CHEBI:29035"/>
    </cofactor>
</comment>
<dbReference type="eggNOG" id="COG0494">
    <property type="taxonomic scope" value="Bacteria"/>
</dbReference>
<dbReference type="SUPFAM" id="SSF55811">
    <property type="entry name" value="Nudix"/>
    <property type="match status" value="1"/>
</dbReference>
<dbReference type="GO" id="GO:0010945">
    <property type="term" value="F:coenzyme A diphosphatase activity"/>
    <property type="evidence" value="ECO:0007669"/>
    <property type="project" value="InterPro"/>
</dbReference>
<dbReference type="InterPro" id="IPR015797">
    <property type="entry name" value="NUDIX_hydrolase-like_dom_sf"/>
</dbReference>
<organism evidence="8 9">
    <name type="scientific">Saccharopolyspora rectivirgula</name>
    <dbReference type="NCBI Taxonomy" id="28042"/>
    <lineage>
        <taxon>Bacteria</taxon>
        <taxon>Bacillati</taxon>
        <taxon>Actinomycetota</taxon>
        <taxon>Actinomycetes</taxon>
        <taxon>Pseudonocardiales</taxon>
        <taxon>Pseudonocardiaceae</taxon>
        <taxon>Saccharopolyspora</taxon>
    </lineage>
</organism>
<dbReference type="Gene3D" id="3.90.79.10">
    <property type="entry name" value="Nucleoside Triphosphate Pyrophosphohydrolase"/>
    <property type="match status" value="1"/>
</dbReference>
<accession>A0A073AV97</accession>
<dbReference type="OrthoDB" id="9802805at2"/>
<dbReference type="STRING" id="28042.GU90_15295"/>
<feature type="domain" description="Nudix hydrolase" evidence="7">
    <location>
        <begin position="42"/>
        <end position="182"/>
    </location>
</feature>
<dbReference type="InterPro" id="IPR045121">
    <property type="entry name" value="CoAse"/>
</dbReference>
<keyword evidence="9" id="KW-1185">Reference proteome</keyword>
<evidence type="ECO:0000256" key="5">
    <source>
        <dbReference type="ARBA" id="ARBA00022842"/>
    </source>
</evidence>
<dbReference type="CDD" id="cd03426">
    <property type="entry name" value="NUDIX_CoAse_Nudt7"/>
    <property type="match status" value="1"/>
</dbReference>
<comment type="caution">
    <text evidence="8">The sequence shown here is derived from an EMBL/GenBank/DDBJ whole genome shotgun (WGS) entry which is preliminary data.</text>
</comment>
<evidence type="ECO:0000313" key="8">
    <source>
        <dbReference type="EMBL" id="KEI43688.1"/>
    </source>
</evidence>
<keyword evidence="5" id="KW-0460">Magnesium</keyword>
<dbReference type="EMBL" id="JNVU01000037">
    <property type="protein sequence ID" value="KEI43688.1"/>
    <property type="molecule type" value="Genomic_DNA"/>
</dbReference>
<proteinExistence type="predicted"/>
<dbReference type="InterPro" id="IPR000086">
    <property type="entry name" value="NUDIX_hydrolase_dom"/>
</dbReference>
<keyword evidence="4 8" id="KW-0378">Hydrolase</keyword>
<gene>
    <name evidence="8" type="ORF">GU90_15295</name>
</gene>
<comment type="cofactor">
    <cofactor evidence="2">
        <name>Mg(2+)</name>
        <dbReference type="ChEBI" id="CHEBI:18420"/>
    </cofactor>
</comment>
<dbReference type="PROSITE" id="PS51462">
    <property type="entry name" value="NUDIX"/>
    <property type="match status" value="1"/>
</dbReference>
<evidence type="ECO:0000256" key="3">
    <source>
        <dbReference type="ARBA" id="ARBA00022723"/>
    </source>
</evidence>
<dbReference type="PANTHER" id="PTHR12992">
    <property type="entry name" value="NUDIX HYDROLASE"/>
    <property type="match status" value="1"/>
</dbReference>
<evidence type="ECO:0000259" key="7">
    <source>
        <dbReference type="PROSITE" id="PS51462"/>
    </source>
</evidence>
<evidence type="ECO:0000256" key="6">
    <source>
        <dbReference type="ARBA" id="ARBA00023211"/>
    </source>
</evidence>
<sequence length="234" mass="25620">MTQPGPLVDPAQVPDWLRELVEQTASRKPDEFGLPRVNPPRTARPAAVLVLFGEQDGEPDVLLLRRADNLNSHPGQVAFPGGALDPSDDGPVEAALREAEEEVGVERDGIRPLATLPELWVPHSGFRVTPVIAHWWRPSPVAPVDPAETAAVARVPISWLTDPDNRLRVGIGDRYSSPAFLVPGMLVWGFTGGLLSGLLELGGWARHWDQEDVRDLEDAWRAVREAEDVGFGKH</sequence>
<dbReference type="AlphaFoldDB" id="A0A073AV97"/>
<keyword evidence="3" id="KW-0479">Metal-binding</keyword>
<dbReference type="Proteomes" id="UP000031419">
    <property type="component" value="Unassembled WGS sequence"/>
</dbReference>
<dbReference type="RefSeq" id="WP_029719762.1">
    <property type="nucleotide sequence ID" value="NZ_JAJUIW010000077.1"/>
</dbReference>
<protein>
    <submittedName>
        <fullName evidence="8">NUDIX hydrolase</fullName>
    </submittedName>
</protein>
<evidence type="ECO:0000256" key="2">
    <source>
        <dbReference type="ARBA" id="ARBA00001946"/>
    </source>
</evidence>
<name>A0A073AV97_9PSEU</name>
<dbReference type="Pfam" id="PF00293">
    <property type="entry name" value="NUDIX"/>
    <property type="match status" value="1"/>
</dbReference>